<sequence length="211" mass="22530">MNDNGSPGVHASLAQLATSLNLEVAQLKIALAEASDLLQQNGNASLSLHVALARMGYQINGLTFYPILDKFRRTFAGVLANEPVVTPAIPVPQMNPNPYSDIPHQSFKLSPSTKDAPPASHTESTKAVTSDNRANSEVDSQATREDDVAHPSESKTIPIQGSDHYVGSPNKNLHEITPAKDTPPSDSAQGEAWHHGLLPSPYSLGKTHETS</sequence>
<dbReference type="AlphaFoldDB" id="A0A6A6ZUS9"/>
<proteinExistence type="predicted"/>
<accession>A0A6A6ZUS9</accession>
<keyword evidence="3" id="KW-1185">Reference proteome</keyword>
<dbReference type="EMBL" id="MU006229">
    <property type="protein sequence ID" value="KAF2824820.1"/>
    <property type="molecule type" value="Genomic_DNA"/>
</dbReference>
<organism evidence="2 3">
    <name type="scientific">Ophiobolus disseminans</name>
    <dbReference type="NCBI Taxonomy" id="1469910"/>
    <lineage>
        <taxon>Eukaryota</taxon>
        <taxon>Fungi</taxon>
        <taxon>Dikarya</taxon>
        <taxon>Ascomycota</taxon>
        <taxon>Pezizomycotina</taxon>
        <taxon>Dothideomycetes</taxon>
        <taxon>Pleosporomycetidae</taxon>
        <taxon>Pleosporales</taxon>
        <taxon>Pleosporineae</taxon>
        <taxon>Phaeosphaeriaceae</taxon>
        <taxon>Ophiobolus</taxon>
    </lineage>
</organism>
<feature type="region of interest" description="Disordered" evidence="1">
    <location>
        <begin position="87"/>
        <end position="211"/>
    </location>
</feature>
<gene>
    <name evidence="2" type="ORF">CC86DRAFT_420050</name>
</gene>
<dbReference type="OrthoDB" id="3686096at2759"/>
<name>A0A6A6ZUS9_9PLEO</name>
<feature type="compositionally biased region" description="Polar residues" evidence="1">
    <location>
        <begin position="121"/>
        <end position="141"/>
    </location>
</feature>
<evidence type="ECO:0000313" key="2">
    <source>
        <dbReference type="EMBL" id="KAF2824820.1"/>
    </source>
</evidence>
<evidence type="ECO:0000313" key="3">
    <source>
        <dbReference type="Proteomes" id="UP000799424"/>
    </source>
</evidence>
<reference evidence="2" key="1">
    <citation type="journal article" date="2020" name="Stud. Mycol.">
        <title>101 Dothideomycetes genomes: a test case for predicting lifestyles and emergence of pathogens.</title>
        <authorList>
            <person name="Haridas S."/>
            <person name="Albert R."/>
            <person name="Binder M."/>
            <person name="Bloem J."/>
            <person name="Labutti K."/>
            <person name="Salamov A."/>
            <person name="Andreopoulos B."/>
            <person name="Baker S."/>
            <person name="Barry K."/>
            <person name="Bills G."/>
            <person name="Bluhm B."/>
            <person name="Cannon C."/>
            <person name="Castanera R."/>
            <person name="Culley D."/>
            <person name="Daum C."/>
            <person name="Ezra D."/>
            <person name="Gonzalez J."/>
            <person name="Henrissat B."/>
            <person name="Kuo A."/>
            <person name="Liang C."/>
            <person name="Lipzen A."/>
            <person name="Lutzoni F."/>
            <person name="Magnuson J."/>
            <person name="Mondo S."/>
            <person name="Nolan M."/>
            <person name="Ohm R."/>
            <person name="Pangilinan J."/>
            <person name="Park H.-J."/>
            <person name="Ramirez L."/>
            <person name="Alfaro M."/>
            <person name="Sun H."/>
            <person name="Tritt A."/>
            <person name="Yoshinaga Y."/>
            <person name="Zwiers L.-H."/>
            <person name="Turgeon B."/>
            <person name="Goodwin S."/>
            <person name="Spatafora J."/>
            <person name="Crous P."/>
            <person name="Grigoriev I."/>
        </authorList>
    </citation>
    <scope>NUCLEOTIDE SEQUENCE</scope>
    <source>
        <strain evidence="2">CBS 113818</strain>
    </source>
</reference>
<protein>
    <submittedName>
        <fullName evidence="2">Uncharacterized protein</fullName>
    </submittedName>
</protein>
<feature type="compositionally biased region" description="Basic and acidic residues" evidence="1">
    <location>
        <begin position="142"/>
        <end position="153"/>
    </location>
</feature>
<dbReference type="Proteomes" id="UP000799424">
    <property type="component" value="Unassembled WGS sequence"/>
</dbReference>
<evidence type="ECO:0000256" key="1">
    <source>
        <dbReference type="SAM" id="MobiDB-lite"/>
    </source>
</evidence>